<evidence type="ECO:0000256" key="3">
    <source>
        <dbReference type="ARBA" id="ARBA00022692"/>
    </source>
</evidence>
<evidence type="ECO:0000313" key="10">
    <source>
        <dbReference type="Proteomes" id="UP001162031"/>
    </source>
</evidence>
<protein>
    <recommendedName>
        <fullName evidence="8">Major facilitator superfamily (MFS) profile domain-containing protein</fullName>
    </recommendedName>
</protein>
<dbReference type="InterPro" id="IPR036259">
    <property type="entry name" value="MFS_trans_sf"/>
</dbReference>
<dbReference type="AlphaFoldDB" id="A0AAV0UBL5"/>
<feature type="transmembrane region" description="Helical" evidence="7">
    <location>
        <begin position="348"/>
        <end position="370"/>
    </location>
</feature>
<dbReference type="GO" id="GO:0016020">
    <property type="term" value="C:membrane"/>
    <property type="evidence" value="ECO:0007669"/>
    <property type="project" value="UniProtKB-SubCell"/>
</dbReference>
<keyword evidence="2" id="KW-0813">Transport</keyword>
<reference evidence="9" key="1">
    <citation type="submission" date="2022-12" db="EMBL/GenBank/DDBJ databases">
        <authorList>
            <person name="Webb A."/>
        </authorList>
    </citation>
    <scope>NUCLEOTIDE SEQUENCE</scope>
    <source>
        <strain evidence="9">Hp1</strain>
    </source>
</reference>
<dbReference type="PANTHER" id="PTHR23505">
    <property type="entry name" value="SPINSTER"/>
    <property type="match status" value="1"/>
</dbReference>
<dbReference type="Proteomes" id="UP001162031">
    <property type="component" value="Unassembled WGS sequence"/>
</dbReference>
<name>A0AAV0UBL5_HYABA</name>
<evidence type="ECO:0000256" key="7">
    <source>
        <dbReference type="SAM" id="Phobius"/>
    </source>
</evidence>
<feature type="transmembrane region" description="Helical" evidence="7">
    <location>
        <begin position="206"/>
        <end position="224"/>
    </location>
</feature>
<evidence type="ECO:0000256" key="6">
    <source>
        <dbReference type="ARBA" id="ARBA00024338"/>
    </source>
</evidence>
<dbReference type="Gene3D" id="1.20.1250.20">
    <property type="entry name" value="MFS general substrate transporter like domains"/>
    <property type="match status" value="1"/>
</dbReference>
<dbReference type="InterPro" id="IPR020846">
    <property type="entry name" value="MFS_dom"/>
</dbReference>
<feature type="transmembrane region" description="Helical" evidence="7">
    <location>
        <begin position="86"/>
        <end position="107"/>
    </location>
</feature>
<evidence type="ECO:0000256" key="2">
    <source>
        <dbReference type="ARBA" id="ARBA00022448"/>
    </source>
</evidence>
<evidence type="ECO:0000259" key="8">
    <source>
        <dbReference type="PROSITE" id="PS50850"/>
    </source>
</evidence>
<dbReference type="InterPro" id="IPR044770">
    <property type="entry name" value="MFS_spinster-like"/>
</dbReference>
<feature type="transmembrane region" description="Helical" evidence="7">
    <location>
        <begin position="408"/>
        <end position="432"/>
    </location>
</feature>
<evidence type="ECO:0000256" key="1">
    <source>
        <dbReference type="ARBA" id="ARBA00004141"/>
    </source>
</evidence>
<comment type="similarity">
    <text evidence="6">Belongs to the major facilitator superfamily. Spinster (TC 2.A.1.49) family.</text>
</comment>
<feature type="domain" description="Major facilitator superfamily (MFS) profile" evidence="8">
    <location>
        <begin position="1"/>
        <end position="518"/>
    </location>
</feature>
<organism evidence="9 10">
    <name type="scientific">Hyaloperonospora brassicae</name>
    <name type="common">Brassica downy mildew</name>
    <name type="synonym">Peronospora brassicae</name>
    <dbReference type="NCBI Taxonomy" id="162125"/>
    <lineage>
        <taxon>Eukaryota</taxon>
        <taxon>Sar</taxon>
        <taxon>Stramenopiles</taxon>
        <taxon>Oomycota</taxon>
        <taxon>Peronosporomycetes</taxon>
        <taxon>Peronosporales</taxon>
        <taxon>Peronosporaceae</taxon>
        <taxon>Hyaloperonospora</taxon>
    </lineage>
</organism>
<keyword evidence="5 7" id="KW-0472">Membrane</keyword>
<sequence length="550" mass="60043">MYLEAGAVPSLLQQFTLTFRLTPQEQGVLGAIVYMAISLASPWCSALFRRFDPRQLLGVSLVVNNLAVLGFACAPTTAWYSTPLLISFRGLIGLTQSLSCVYSPLWVHDYAPKAKRGAWMSYLQGAVPVGITLGYFAGSVAIWSASQDSKQAATASQLSIVPTLYDIALAATTSKRAGLVDSMDDALSRRLCHGIYCWRWPFLTQFALVLPLCILIFFVPRAHVQLRSTRRRRSIAIVDIDEDEDVWSEQRTTRENCAADDQVRVLIGHERNGTALNGYCSRSSESHEQAEPVSRWSDLQLLLQQKVYVCIVMGLSGLFFVVAGIQFWTTLYLETNTKDSVYKIHAAYLLVSGTGPLAGVFFGGWLIDQFGGYSGPYHQKQALRVCVVLGGASCLVALPLSFVHNTVYIAVLLWLMLFCGGSILPACSGIVISAAPRRLRPLASSVAYASYNFFGYAASNYIPGLIMNFIINPVVDVDPDADGLASVGTCNAACTYRVGFRIVLLWSVWAFFCLTCGAVESGRNYVATATAHHNGREGGKQLPLVLKSAV</sequence>
<evidence type="ECO:0000256" key="5">
    <source>
        <dbReference type="ARBA" id="ARBA00023136"/>
    </source>
</evidence>
<dbReference type="PROSITE" id="PS50850">
    <property type="entry name" value="MFS"/>
    <property type="match status" value="1"/>
</dbReference>
<comment type="subcellular location">
    <subcellularLocation>
        <location evidence="1">Membrane</location>
        <topology evidence="1">Multi-pass membrane protein</topology>
    </subcellularLocation>
</comment>
<feature type="transmembrane region" description="Helical" evidence="7">
    <location>
        <begin position="382"/>
        <end position="402"/>
    </location>
</feature>
<keyword evidence="4 7" id="KW-1133">Transmembrane helix</keyword>
<keyword evidence="10" id="KW-1185">Reference proteome</keyword>
<keyword evidence="3 7" id="KW-0812">Transmembrane</keyword>
<feature type="transmembrane region" description="Helical" evidence="7">
    <location>
        <begin position="307"/>
        <end position="328"/>
    </location>
</feature>
<dbReference type="PANTHER" id="PTHR23505:SF9">
    <property type="entry name" value="PROTEIN, PUTATIVE-RELATED"/>
    <property type="match status" value="1"/>
</dbReference>
<dbReference type="GO" id="GO:0022857">
    <property type="term" value="F:transmembrane transporter activity"/>
    <property type="evidence" value="ECO:0007669"/>
    <property type="project" value="InterPro"/>
</dbReference>
<gene>
    <name evidence="9" type="ORF">HBR001_LOCUS5850</name>
</gene>
<dbReference type="SUPFAM" id="SSF103473">
    <property type="entry name" value="MFS general substrate transporter"/>
    <property type="match status" value="1"/>
</dbReference>
<comment type="caution">
    <text evidence="9">The sequence shown here is derived from an EMBL/GenBank/DDBJ whole genome shotgun (WGS) entry which is preliminary data.</text>
</comment>
<feature type="transmembrane region" description="Helical" evidence="7">
    <location>
        <begin position="119"/>
        <end position="143"/>
    </location>
</feature>
<dbReference type="InterPro" id="IPR011701">
    <property type="entry name" value="MFS"/>
</dbReference>
<dbReference type="EMBL" id="CANTFL010001198">
    <property type="protein sequence ID" value="CAI5733463.1"/>
    <property type="molecule type" value="Genomic_DNA"/>
</dbReference>
<evidence type="ECO:0000313" key="9">
    <source>
        <dbReference type="EMBL" id="CAI5733463.1"/>
    </source>
</evidence>
<feature type="transmembrane region" description="Helical" evidence="7">
    <location>
        <begin position="27"/>
        <end position="44"/>
    </location>
</feature>
<proteinExistence type="inferred from homology"/>
<feature type="transmembrane region" description="Helical" evidence="7">
    <location>
        <begin position="56"/>
        <end position="80"/>
    </location>
</feature>
<accession>A0AAV0UBL5</accession>
<evidence type="ECO:0000256" key="4">
    <source>
        <dbReference type="ARBA" id="ARBA00022989"/>
    </source>
</evidence>
<dbReference type="Pfam" id="PF07690">
    <property type="entry name" value="MFS_1"/>
    <property type="match status" value="2"/>
</dbReference>